<dbReference type="InterPro" id="IPR013149">
    <property type="entry name" value="ADH-like_C"/>
</dbReference>
<protein>
    <submittedName>
        <fullName evidence="6">Zn-dependent alcohol dehydrogenase</fullName>
    </submittedName>
</protein>
<dbReference type="SMART" id="SM00829">
    <property type="entry name" value="PKS_ER"/>
    <property type="match status" value="1"/>
</dbReference>
<dbReference type="Gene3D" id="3.90.180.10">
    <property type="entry name" value="Medium-chain alcohol dehydrogenases, catalytic domain"/>
    <property type="match status" value="1"/>
</dbReference>
<keyword evidence="1 4" id="KW-0479">Metal-binding</keyword>
<dbReference type="AlphaFoldDB" id="A0A372LGS6"/>
<proteinExistence type="inferred from homology"/>
<dbReference type="PROSITE" id="PS00059">
    <property type="entry name" value="ADH_ZINC"/>
    <property type="match status" value="1"/>
</dbReference>
<evidence type="ECO:0000313" key="6">
    <source>
        <dbReference type="EMBL" id="RFU64816.1"/>
    </source>
</evidence>
<reference evidence="6 7" key="1">
    <citation type="submission" date="2018-08" db="EMBL/GenBank/DDBJ databases">
        <title>Bacillus chawlae sp. nov., Bacillus glennii sp. nov., and Bacillus saganii sp. nov. Isolated from the Vehicle Assembly Building at Kennedy Space Center where the Viking Spacecraft were Assembled.</title>
        <authorList>
            <person name="Seuylemezian A."/>
            <person name="Vaishampayan P."/>
        </authorList>
    </citation>
    <scope>NUCLEOTIDE SEQUENCE [LARGE SCALE GENOMIC DNA]</scope>
    <source>
        <strain evidence="6 7">V44-8</strain>
    </source>
</reference>
<keyword evidence="3" id="KW-0560">Oxidoreductase</keyword>
<evidence type="ECO:0000256" key="2">
    <source>
        <dbReference type="ARBA" id="ARBA00022833"/>
    </source>
</evidence>
<dbReference type="PANTHER" id="PTHR43401">
    <property type="entry name" value="L-THREONINE 3-DEHYDROGENASE"/>
    <property type="match status" value="1"/>
</dbReference>
<dbReference type="InterPro" id="IPR050129">
    <property type="entry name" value="Zn_alcohol_dh"/>
</dbReference>
<organism evidence="6 7">
    <name type="scientific">Peribacillus glennii</name>
    <dbReference type="NCBI Taxonomy" id="2303991"/>
    <lineage>
        <taxon>Bacteria</taxon>
        <taxon>Bacillati</taxon>
        <taxon>Bacillota</taxon>
        <taxon>Bacilli</taxon>
        <taxon>Bacillales</taxon>
        <taxon>Bacillaceae</taxon>
        <taxon>Peribacillus</taxon>
    </lineage>
</organism>
<dbReference type="Gene3D" id="3.40.50.720">
    <property type="entry name" value="NAD(P)-binding Rossmann-like Domain"/>
    <property type="match status" value="1"/>
</dbReference>
<comment type="caution">
    <text evidence="6">The sequence shown here is derived from an EMBL/GenBank/DDBJ whole genome shotgun (WGS) entry which is preliminary data.</text>
</comment>
<evidence type="ECO:0000259" key="5">
    <source>
        <dbReference type="SMART" id="SM00829"/>
    </source>
</evidence>
<dbReference type="GO" id="GO:0008270">
    <property type="term" value="F:zinc ion binding"/>
    <property type="evidence" value="ECO:0007669"/>
    <property type="project" value="InterPro"/>
</dbReference>
<dbReference type="PANTHER" id="PTHR43401:SF2">
    <property type="entry name" value="L-THREONINE 3-DEHYDROGENASE"/>
    <property type="match status" value="1"/>
</dbReference>
<dbReference type="GO" id="GO:0016491">
    <property type="term" value="F:oxidoreductase activity"/>
    <property type="evidence" value="ECO:0007669"/>
    <property type="project" value="UniProtKB-KW"/>
</dbReference>
<dbReference type="SUPFAM" id="SSF50129">
    <property type="entry name" value="GroES-like"/>
    <property type="match status" value="1"/>
</dbReference>
<accession>A0A372LGS6</accession>
<name>A0A372LGS6_9BACI</name>
<dbReference type="OrthoDB" id="9770238at2"/>
<dbReference type="Proteomes" id="UP000262939">
    <property type="component" value="Unassembled WGS sequence"/>
</dbReference>
<evidence type="ECO:0000256" key="3">
    <source>
        <dbReference type="ARBA" id="ARBA00023002"/>
    </source>
</evidence>
<dbReference type="Pfam" id="PF00107">
    <property type="entry name" value="ADH_zinc_N"/>
    <property type="match status" value="1"/>
</dbReference>
<evidence type="ECO:0000256" key="4">
    <source>
        <dbReference type="RuleBase" id="RU361277"/>
    </source>
</evidence>
<evidence type="ECO:0000256" key="1">
    <source>
        <dbReference type="ARBA" id="ARBA00022723"/>
    </source>
</evidence>
<dbReference type="InterPro" id="IPR011032">
    <property type="entry name" value="GroES-like_sf"/>
</dbReference>
<dbReference type="InterPro" id="IPR013154">
    <property type="entry name" value="ADH-like_N"/>
</dbReference>
<dbReference type="InterPro" id="IPR036291">
    <property type="entry name" value="NAD(P)-bd_dom_sf"/>
</dbReference>
<keyword evidence="7" id="KW-1185">Reference proteome</keyword>
<dbReference type="EMBL" id="QVTD01000003">
    <property type="protein sequence ID" value="RFU64816.1"/>
    <property type="molecule type" value="Genomic_DNA"/>
</dbReference>
<dbReference type="InterPro" id="IPR020843">
    <property type="entry name" value="ER"/>
</dbReference>
<feature type="domain" description="Enoyl reductase (ER)" evidence="5">
    <location>
        <begin position="9"/>
        <end position="340"/>
    </location>
</feature>
<dbReference type="RefSeq" id="WP_117320992.1">
    <property type="nucleotide sequence ID" value="NZ_QVTD01000003.1"/>
</dbReference>
<evidence type="ECO:0000313" key="7">
    <source>
        <dbReference type="Proteomes" id="UP000262939"/>
    </source>
</evidence>
<dbReference type="Pfam" id="PF08240">
    <property type="entry name" value="ADH_N"/>
    <property type="match status" value="1"/>
</dbReference>
<sequence>MKALMKTKSGFGNLELLDIPEPVCDETGIKIKVHYTGICGTDLHIYHDSYQNSPPVVIGHEFSGEVVESGKNVKRIYPGDHVMVLPSVAWTCKRCMFCKQGYYMFCSERRSIGSGVNGSFTKYVVVNEDMVYKVPPSLSMQEAALAEPLACAVQAIEELTDFNAGDWVLLSGPGPIGLLCLSLLVAKGCNVIVTGTSQDEKRLALAKELGAHATVDVFTEDLKEIIDNHTFGYGVDIAVECSGAPSAINTCLKSLKKMGKYIQVGIIGSEVEMNIDMLLYKQISLFGSYAHSMSTWDKVQKILNGGTVNLKPIITDVLPLSDWQQAFDLFQSKDSGKILMYYDF</sequence>
<keyword evidence="2 4" id="KW-0862">Zinc</keyword>
<comment type="cofactor">
    <cofactor evidence="4">
        <name>Zn(2+)</name>
        <dbReference type="ChEBI" id="CHEBI:29105"/>
    </cofactor>
</comment>
<gene>
    <name evidence="6" type="ORF">D0466_02510</name>
</gene>
<dbReference type="SUPFAM" id="SSF51735">
    <property type="entry name" value="NAD(P)-binding Rossmann-fold domains"/>
    <property type="match status" value="1"/>
</dbReference>
<comment type="similarity">
    <text evidence="4">Belongs to the zinc-containing alcohol dehydrogenase family.</text>
</comment>
<dbReference type="InterPro" id="IPR002328">
    <property type="entry name" value="ADH_Zn_CS"/>
</dbReference>